<dbReference type="RefSeq" id="XP_046587143.1">
    <property type="nucleotide sequence ID" value="XM_046731187.1"/>
</dbReference>
<name>A0ABM3FGK3_NEOLC</name>
<protein>
    <submittedName>
        <fullName evidence="3">Centrosomal protein of 131 kDa</fullName>
    </submittedName>
</protein>
<feature type="coiled-coil region" evidence="1">
    <location>
        <begin position="655"/>
        <end position="732"/>
    </location>
</feature>
<gene>
    <name evidence="3" type="primary">LOC107221617</name>
</gene>
<sequence length="738" mass="86402">MINIQHPRVVTKPPISNFAMSDNGMAHGLPMQRCNSAEDRVRNSNPSRFCETNGGLDSKKGEYLKEAETHPNQINAMIENIGYDLKKLQTTSDFNQNVIEPNSCSFDQLCSMINDLEKNLSGNEAQLNIDSNTTGSFVNNEGGHFYGNDQDYSINQLQPEKDYSNQSCGSSLSTYEDIMSLLGILNHEGYLEDVPNNRAYAHSKIIEATLNSRSIPYCNNQGIHPAQTHIPETIKDDLATLRLQLEERDETLKILKNELKSQRHSACEKLELQKKQHCTELQTQKTKYQTTIKRHQKFIEQIISDKKNLTEKCNSLTEHIKEMEVKYHRELKVVADRHAVELRRARELCAASEKIRRERWLEAKTSKIKEMTVKGLEPELRSMVEQHQQELQEIRSAHIKELQDTELRTIRRSNQQLEQLRLELTASHEKLLSSEKDILRTRYQEKLEQQENLFQEQRRKLLDDLEREKNLLAQEHKRLNAERDAAISQARSQFNEKINTLIRQHQIEKKAVQESLRVEQETWMENCRRQHNMKLEKMETRLRDECNRERDRQIELAIERLEKETLDMKTSLQQSSENRLRCMKEKYEAELQDLNNSKELLTSKVTSVQERLTETTTQLQITEGKLQQCMIQLSNSKQSVDQLTIERDDAKKIVRKEIEMEKRELENKIASLHRELTENNSNRDVQMAQLYSRVKLIVTQKDLAIGKFAKEIDEAKKRCDHLEKLLDQQRKDYILQSL</sequence>
<evidence type="ECO:0000313" key="3">
    <source>
        <dbReference type="RefSeq" id="XP_046587143.1"/>
    </source>
</evidence>
<feature type="coiled-coil region" evidence="1">
    <location>
        <begin position="410"/>
        <end position="489"/>
    </location>
</feature>
<evidence type="ECO:0000313" key="2">
    <source>
        <dbReference type="Proteomes" id="UP000829291"/>
    </source>
</evidence>
<organism evidence="2 3">
    <name type="scientific">Neodiprion lecontei</name>
    <name type="common">Redheaded pine sawfly</name>
    <dbReference type="NCBI Taxonomy" id="441921"/>
    <lineage>
        <taxon>Eukaryota</taxon>
        <taxon>Metazoa</taxon>
        <taxon>Ecdysozoa</taxon>
        <taxon>Arthropoda</taxon>
        <taxon>Hexapoda</taxon>
        <taxon>Insecta</taxon>
        <taxon>Pterygota</taxon>
        <taxon>Neoptera</taxon>
        <taxon>Endopterygota</taxon>
        <taxon>Hymenoptera</taxon>
        <taxon>Tenthredinoidea</taxon>
        <taxon>Diprionidae</taxon>
        <taxon>Diprioninae</taxon>
        <taxon>Neodiprion</taxon>
    </lineage>
</organism>
<keyword evidence="2" id="KW-1185">Reference proteome</keyword>
<reference evidence="3" key="1">
    <citation type="submission" date="2025-08" db="UniProtKB">
        <authorList>
            <consortium name="RefSeq"/>
        </authorList>
    </citation>
    <scope>IDENTIFICATION</scope>
    <source>
        <tissue evidence="3">Thorax and Abdomen</tissue>
    </source>
</reference>
<evidence type="ECO:0000256" key="1">
    <source>
        <dbReference type="SAM" id="Coils"/>
    </source>
</evidence>
<dbReference type="InterPro" id="IPR030465">
    <property type="entry name" value="CEP131"/>
</dbReference>
<dbReference type="PANTHER" id="PTHR31540">
    <property type="entry name" value="CENTROSOMAL PROTEIN OF 131 KDA"/>
    <property type="match status" value="1"/>
</dbReference>
<keyword evidence="1" id="KW-0175">Coiled coil</keyword>
<dbReference type="GeneID" id="107221617"/>
<accession>A0ABM3FGK3</accession>
<dbReference type="Proteomes" id="UP000829291">
    <property type="component" value="Chromosome 2"/>
</dbReference>
<proteinExistence type="predicted"/>
<dbReference type="PANTHER" id="PTHR31540:SF1">
    <property type="entry name" value="CENTROSOMAL PROTEIN OF 131 KDA"/>
    <property type="match status" value="1"/>
</dbReference>
<feature type="coiled-coil region" evidence="1">
    <location>
        <begin position="558"/>
        <end position="611"/>
    </location>
</feature>
<feature type="coiled-coil region" evidence="1">
    <location>
        <begin position="238"/>
        <end position="326"/>
    </location>
</feature>